<dbReference type="Proteomes" id="UP000027222">
    <property type="component" value="Unassembled WGS sequence"/>
</dbReference>
<organism evidence="3 4">
    <name type="scientific">Galerina marginata (strain CBS 339.88)</name>
    <dbReference type="NCBI Taxonomy" id="685588"/>
    <lineage>
        <taxon>Eukaryota</taxon>
        <taxon>Fungi</taxon>
        <taxon>Dikarya</taxon>
        <taxon>Basidiomycota</taxon>
        <taxon>Agaricomycotina</taxon>
        <taxon>Agaricomycetes</taxon>
        <taxon>Agaricomycetidae</taxon>
        <taxon>Agaricales</taxon>
        <taxon>Agaricineae</taxon>
        <taxon>Strophariaceae</taxon>
        <taxon>Galerina</taxon>
    </lineage>
</organism>
<dbReference type="InterPro" id="IPR045339">
    <property type="entry name" value="DUF6534"/>
</dbReference>
<accession>A0A067SLT2</accession>
<dbReference type="HOGENOM" id="CLU_046025_2_0_1"/>
<sequence>MGFADTNLVLGPLVISTVLNAFIYGICIMQLSSYWDNGFKDPYIIKMLVGWTVLLDTFHTCALLYMLWIYVVVNFNNPIYLTTILWPFSSTPIITTLTSFPIQIYLAWRIRQFSHSTKVFFYLVILSAAQASLGFTCSIAAFHVPDLAAYHTLIPFVDAWQVLAVAADGSITVLLWWYLSKSRTGQKRSDNVITRLIRSSIETAAFGAFFCIMDLVTFTSLLDTNFHVIFAFPMGRIYTNTLLMTLNSRTSLRAELERPIIPDIVLDQSHHFTPPNSIALSLNSYDPGNMQVSRTQSSHPSTP</sequence>
<name>A0A067SLT2_GALM3</name>
<dbReference type="EMBL" id="KL142391">
    <property type="protein sequence ID" value="KDR71861.1"/>
    <property type="molecule type" value="Genomic_DNA"/>
</dbReference>
<dbReference type="STRING" id="685588.A0A067SLT2"/>
<evidence type="ECO:0000259" key="2">
    <source>
        <dbReference type="Pfam" id="PF20152"/>
    </source>
</evidence>
<feature type="transmembrane region" description="Helical" evidence="1">
    <location>
        <begin position="120"/>
        <end position="144"/>
    </location>
</feature>
<dbReference type="PANTHER" id="PTHR40465">
    <property type="entry name" value="CHROMOSOME 1, WHOLE GENOME SHOTGUN SEQUENCE"/>
    <property type="match status" value="1"/>
</dbReference>
<keyword evidence="1" id="KW-0812">Transmembrane</keyword>
<dbReference type="Pfam" id="PF20152">
    <property type="entry name" value="DUF6534"/>
    <property type="match status" value="1"/>
</dbReference>
<proteinExistence type="predicted"/>
<keyword evidence="1" id="KW-1133">Transmembrane helix</keyword>
<keyword evidence="1" id="KW-0472">Membrane</keyword>
<dbReference type="AlphaFoldDB" id="A0A067SLT2"/>
<protein>
    <recommendedName>
        <fullName evidence="2">DUF6534 domain-containing protein</fullName>
    </recommendedName>
</protein>
<dbReference type="PANTHER" id="PTHR40465:SF1">
    <property type="entry name" value="DUF6534 DOMAIN-CONTAINING PROTEIN"/>
    <property type="match status" value="1"/>
</dbReference>
<feature type="transmembrane region" description="Helical" evidence="1">
    <location>
        <begin position="6"/>
        <end position="27"/>
    </location>
</feature>
<evidence type="ECO:0000313" key="4">
    <source>
        <dbReference type="Proteomes" id="UP000027222"/>
    </source>
</evidence>
<feature type="domain" description="DUF6534" evidence="2">
    <location>
        <begin position="164"/>
        <end position="250"/>
    </location>
</feature>
<gene>
    <name evidence="3" type="ORF">GALMADRAFT_782971</name>
</gene>
<feature type="transmembrane region" description="Helical" evidence="1">
    <location>
        <begin position="159"/>
        <end position="179"/>
    </location>
</feature>
<feature type="transmembrane region" description="Helical" evidence="1">
    <location>
        <begin position="200"/>
        <end position="222"/>
    </location>
</feature>
<keyword evidence="4" id="KW-1185">Reference proteome</keyword>
<evidence type="ECO:0000256" key="1">
    <source>
        <dbReference type="SAM" id="Phobius"/>
    </source>
</evidence>
<feature type="transmembrane region" description="Helical" evidence="1">
    <location>
        <begin position="84"/>
        <end position="108"/>
    </location>
</feature>
<reference evidence="4" key="1">
    <citation type="journal article" date="2014" name="Proc. Natl. Acad. Sci. U.S.A.">
        <title>Extensive sampling of basidiomycete genomes demonstrates inadequacy of the white-rot/brown-rot paradigm for wood decay fungi.</title>
        <authorList>
            <person name="Riley R."/>
            <person name="Salamov A.A."/>
            <person name="Brown D.W."/>
            <person name="Nagy L.G."/>
            <person name="Floudas D."/>
            <person name="Held B.W."/>
            <person name="Levasseur A."/>
            <person name="Lombard V."/>
            <person name="Morin E."/>
            <person name="Otillar R."/>
            <person name="Lindquist E.A."/>
            <person name="Sun H."/>
            <person name="LaButti K.M."/>
            <person name="Schmutz J."/>
            <person name="Jabbour D."/>
            <person name="Luo H."/>
            <person name="Baker S.E."/>
            <person name="Pisabarro A.G."/>
            <person name="Walton J.D."/>
            <person name="Blanchette R.A."/>
            <person name="Henrissat B."/>
            <person name="Martin F."/>
            <person name="Cullen D."/>
            <person name="Hibbett D.S."/>
            <person name="Grigoriev I.V."/>
        </authorList>
    </citation>
    <scope>NUCLEOTIDE SEQUENCE [LARGE SCALE GENOMIC DNA]</scope>
    <source>
        <strain evidence="4">CBS 339.88</strain>
    </source>
</reference>
<dbReference type="OrthoDB" id="2562493at2759"/>
<evidence type="ECO:0000313" key="3">
    <source>
        <dbReference type="EMBL" id="KDR71861.1"/>
    </source>
</evidence>
<feature type="transmembrane region" description="Helical" evidence="1">
    <location>
        <begin position="48"/>
        <end position="72"/>
    </location>
</feature>